<evidence type="ECO:0000259" key="6">
    <source>
        <dbReference type="Pfam" id="PF00685"/>
    </source>
</evidence>
<dbReference type="InterPro" id="IPR037359">
    <property type="entry name" value="NST/OST"/>
</dbReference>
<dbReference type="Pfam" id="PF00685">
    <property type="entry name" value="Sulfotransfer_1"/>
    <property type="match status" value="1"/>
</dbReference>
<reference evidence="7" key="1">
    <citation type="submission" date="2023-03" db="EMBL/GenBank/DDBJ databases">
        <authorList>
            <person name="Steffen K."/>
            <person name="Cardenas P."/>
        </authorList>
    </citation>
    <scope>NUCLEOTIDE SEQUENCE</scope>
</reference>
<organism evidence="7 8">
    <name type="scientific">Geodia barretti</name>
    <name type="common">Barrett's horny sponge</name>
    <dbReference type="NCBI Taxonomy" id="519541"/>
    <lineage>
        <taxon>Eukaryota</taxon>
        <taxon>Metazoa</taxon>
        <taxon>Porifera</taxon>
        <taxon>Demospongiae</taxon>
        <taxon>Heteroscleromorpha</taxon>
        <taxon>Tetractinellida</taxon>
        <taxon>Astrophorina</taxon>
        <taxon>Geodiidae</taxon>
        <taxon>Geodia</taxon>
    </lineage>
</organism>
<keyword evidence="5" id="KW-1015">Disulfide bond</keyword>
<accession>A0AA35T5M2</accession>
<evidence type="ECO:0000256" key="4">
    <source>
        <dbReference type="PIRSR" id="PIRSR637359-2"/>
    </source>
</evidence>
<keyword evidence="1" id="KW-0808">Transferase</keyword>
<feature type="binding site" evidence="4">
    <location>
        <begin position="122"/>
        <end position="126"/>
    </location>
    <ligand>
        <name>3'-phosphoadenylyl sulfate</name>
        <dbReference type="ChEBI" id="CHEBI:58339"/>
    </ligand>
</feature>
<dbReference type="PANTHER" id="PTHR10605:SF72">
    <property type="entry name" value="HEPARAN SULFATE 3-O SULFOTRANSFERASE-B, ISOFORM A"/>
    <property type="match status" value="1"/>
</dbReference>
<keyword evidence="8" id="KW-1185">Reference proteome</keyword>
<dbReference type="PANTHER" id="PTHR10605">
    <property type="entry name" value="HEPARAN SULFATE SULFOTRANSFERASE"/>
    <property type="match status" value="1"/>
</dbReference>
<evidence type="ECO:0000313" key="7">
    <source>
        <dbReference type="EMBL" id="CAI8041719.1"/>
    </source>
</evidence>
<dbReference type="Proteomes" id="UP001174909">
    <property type="component" value="Unassembled WGS sequence"/>
</dbReference>
<dbReference type="InterPro" id="IPR027417">
    <property type="entry name" value="P-loop_NTPase"/>
</dbReference>
<protein>
    <submittedName>
        <fullName evidence="7">Heparan sulfate glucosamine 3-O-sulfotransferase 1</fullName>
    </submittedName>
</protein>
<feature type="disulfide bond" evidence="5">
    <location>
        <begin position="320"/>
        <end position="329"/>
    </location>
</feature>
<dbReference type="EMBL" id="CASHTH010003202">
    <property type="protein sequence ID" value="CAI8041719.1"/>
    <property type="molecule type" value="Genomic_DNA"/>
</dbReference>
<sequence length="370" mass="42153">MARFLSKRRFVYSLACLGTFSLLLSGYALLYRTRPASEGEEAGHPFSLLVEREVRGTPSRLLHQLRDKIGRLPNSNLIVSSRANTTTAISQPSRSTPDNLQVGLPETLKERFPHFMIVGFGKSGTRALYNALRLHPQLAGPQKEERFFSLKYGKGLSKYLSSFPPRPRGGYLIEKSPDYILRPKVPARITAAAELAGRKPEDLKFIVITRNPIDRAMSEYLEWNIQRRKFNSPKLPPFDEMVLKDGVLHTEQPFINASCYEYHIASWLKTFSQNQMCYVNGDAYVEHPFQQVHMLELCMGLEPFFSEENFVFDKKKGFYCFKSGSDTQCMGGAKGRPHPQISDDVSTHLVEYFHQCNSHLAQHTGFEIGY</sequence>
<proteinExistence type="predicted"/>
<feature type="binding site" evidence="4">
    <location>
        <position position="319"/>
    </location>
    <ligand>
        <name>3'-phosphoadenylyl sulfate</name>
        <dbReference type="ChEBI" id="CHEBI:58339"/>
    </ligand>
</feature>
<evidence type="ECO:0000256" key="2">
    <source>
        <dbReference type="ARBA" id="ARBA00023180"/>
    </source>
</evidence>
<gene>
    <name evidence="7" type="ORF">GBAR_LOCUS23156</name>
</gene>
<evidence type="ECO:0000256" key="3">
    <source>
        <dbReference type="PIRSR" id="PIRSR637359-1"/>
    </source>
</evidence>
<dbReference type="InterPro" id="IPR000863">
    <property type="entry name" value="Sulfotransferase_dom"/>
</dbReference>
<feature type="binding site" evidence="4">
    <location>
        <begin position="334"/>
        <end position="338"/>
    </location>
    <ligand>
        <name>3'-phosphoadenylyl sulfate</name>
        <dbReference type="ChEBI" id="CHEBI:58339"/>
    </ligand>
</feature>
<comment type="caution">
    <text evidence="7">The sequence shown here is derived from an EMBL/GenBank/DDBJ whole genome shotgun (WGS) entry which is preliminary data.</text>
</comment>
<evidence type="ECO:0000256" key="1">
    <source>
        <dbReference type="ARBA" id="ARBA00022679"/>
    </source>
</evidence>
<keyword evidence="2" id="KW-0325">Glycoprotein</keyword>
<feature type="binding site" evidence="4">
    <location>
        <position position="218"/>
    </location>
    <ligand>
        <name>3'-phosphoadenylyl sulfate</name>
        <dbReference type="ChEBI" id="CHEBI:58339"/>
    </ligand>
</feature>
<evidence type="ECO:0000313" key="8">
    <source>
        <dbReference type="Proteomes" id="UP001174909"/>
    </source>
</evidence>
<dbReference type="GO" id="GO:0008467">
    <property type="term" value="F:[heparan sulfate]-glucosamine 3-sulfotransferase activity"/>
    <property type="evidence" value="ECO:0007669"/>
    <property type="project" value="TreeGrafter"/>
</dbReference>
<evidence type="ECO:0000256" key="5">
    <source>
        <dbReference type="PIRSR" id="PIRSR637359-3"/>
    </source>
</evidence>
<dbReference type="AlphaFoldDB" id="A0AA35T5M2"/>
<name>A0AA35T5M2_GEOBA</name>
<dbReference type="Gene3D" id="3.40.50.300">
    <property type="entry name" value="P-loop containing nucleotide triphosphate hydrolases"/>
    <property type="match status" value="1"/>
</dbReference>
<feature type="domain" description="Sulfotransferase" evidence="6">
    <location>
        <begin position="113"/>
        <end position="325"/>
    </location>
</feature>
<feature type="active site" description="For sulfotransferase activity" evidence="3">
    <location>
        <position position="122"/>
    </location>
</feature>
<dbReference type="SUPFAM" id="SSF52540">
    <property type="entry name" value="P-loop containing nucleoside triphosphate hydrolases"/>
    <property type="match status" value="1"/>
</dbReference>
<feature type="binding site" evidence="4">
    <location>
        <position position="210"/>
    </location>
    <ligand>
        <name>3'-phosphoadenylyl sulfate</name>
        <dbReference type="ChEBI" id="CHEBI:58339"/>
    </ligand>
</feature>